<keyword evidence="1" id="KW-0472">Membrane</keyword>
<name>A0A922D355_CARIL</name>
<dbReference type="EMBL" id="MU228891">
    <property type="protein sequence ID" value="KAG6620682.1"/>
    <property type="molecule type" value="Genomic_DNA"/>
</dbReference>
<accession>A0A922D355</accession>
<feature type="transmembrane region" description="Helical" evidence="1">
    <location>
        <begin position="23"/>
        <end position="46"/>
    </location>
</feature>
<evidence type="ECO:0000256" key="1">
    <source>
        <dbReference type="SAM" id="Phobius"/>
    </source>
</evidence>
<evidence type="ECO:0000313" key="2">
    <source>
        <dbReference type="EMBL" id="KAG6620683.1"/>
    </source>
</evidence>
<dbReference type="Proteomes" id="UP000811246">
    <property type="component" value="Unassembled WGS sequence"/>
</dbReference>
<proteinExistence type="predicted"/>
<reference evidence="2" key="1">
    <citation type="submission" date="2021-01" db="EMBL/GenBank/DDBJ databases">
        <authorList>
            <person name="Lovell J.T."/>
            <person name="Bentley N."/>
            <person name="Bhattarai G."/>
            <person name="Jenkins J.W."/>
            <person name="Sreedasyam A."/>
            <person name="Alarcon Y."/>
            <person name="Bock C."/>
            <person name="Boston L."/>
            <person name="Carlson J."/>
            <person name="Cervantes K."/>
            <person name="Clermont K."/>
            <person name="Krom N."/>
            <person name="Kubenka K."/>
            <person name="Mamidi S."/>
            <person name="Mattison C."/>
            <person name="Monteros M."/>
            <person name="Pisani C."/>
            <person name="Plott C."/>
            <person name="Rajasekar S."/>
            <person name="Rhein H.S."/>
            <person name="Rohla C."/>
            <person name="Song M."/>
            <person name="Hilaire R.S."/>
            <person name="Shu S."/>
            <person name="Wells L."/>
            <person name="Wang X."/>
            <person name="Webber J."/>
            <person name="Heerema R.J."/>
            <person name="Klein P."/>
            <person name="Conner P."/>
            <person name="Grauke L."/>
            <person name="Grimwood J."/>
            <person name="Schmutz J."/>
            <person name="Randall J.J."/>
        </authorList>
    </citation>
    <scope>NUCLEOTIDE SEQUENCE</scope>
    <source>
        <tissue evidence="2">Leaf</tissue>
    </source>
</reference>
<organism evidence="2 3">
    <name type="scientific">Carya illinoinensis</name>
    <name type="common">Pecan</name>
    <dbReference type="NCBI Taxonomy" id="32201"/>
    <lineage>
        <taxon>Eukaryota</taxon>
        <taxon>Viridiplantae</taxon>
        <taxon>Streptophyta</taxon>
        <taxon>Embryophyta</taxon>
        <taxon>Tracheophyta</taxon>
        <taxon>Spermatophyta</taxon>
        <taxon>Magnoliopsida</taxon>
        <taxon>eudicotyledons</taxon>
        <taxon>Gunneridae</taxon>
        <taxon>Pentapetalae</taxon>
        <taxon>rosids</taxon>
        <taxon>fabids</taxon>
        <taxon>Fagales</taxon>
        <taxon>Juglandaceae</taxon>
        <taxon>Carya</taxon>
    </lineage>
</organism>
<evidence type="ECO:0000313" key="3">
    <source>
        <dbReference type="Proteomes" id="UP000811246"/>
    </source>
</evidence>
<dbReference type="AlphaFoldDB" id="A0A922D355"/>
<protein>
    <submittedName>
        <fullName evidence="2">Uncharacterized protein</fullName>
    </submittedName>
</protein>
<keyword evidence="1" id="KW-0812">Transmembrane</keyword>
<dbReference type="EMBL" id="MU228891">
    <property type="protein sequence ID" value="KAG6620683.1"/>
    <property type="molecule type" value="Genomic_DNA"/>
</dbReference>
<sequence length="113" mass="12998">MNAYFPYIIWTDRSTATVILSRFWFPLDVECHCGIFFFVFLNIIYFPPALKNPHFRSFKTLDTPPQNSNRFPSAINPHLRPSGTGIQFAQHKRPISGAVFLISSVQPPIREIS</sequence>
<dbReference type="EMBL" id="MU228891">
    <property type="protein sequence ID" value="KAG6620685.1"/>
    <property type="molecule type" value="Genomic_DNA"/>
</dbReference>
<keyword evidence="1" id="KW-1133">Transmembrane helix</keyword>
<comment type="caution">
    <text evidence="2">The sequence shown here is derived from an EMBL/GenBank/DDBJ whole genome shotgun (WGS) entry which is preliminary data.</text>
</comment>
<gene>
    <name evidence="2" type="ORF">I3842_Q053000</name>
</gene>
<dbReference type="EMBL" id="MU228891">
    <property type="protein sequence ID" value="KAG6620684.1"/>
    <property type="molecule type" value="Genomic_DNA"/>
</dbReference>
<dbReference type="EMBL" id="MU228891">
    <property type="protein sequence ID" value="KAG6620686.1"/>
    <property type="molecule type" value="Genomic_DNA"/>
</dbReference>